<accession>A0AAD5ACY5</accession>
<reference evidence="2" key="1">
    <citation type="submission" date="2018-07" db="EMBL/GenBank/DDBJ databases">
        <title>Comparative genomics of catfishes provides insights into carnivory and benthic adaptation.</title>
        <authorList>
            <person name="Zhang Y."/>
            <person name="Wang D."/>
            <person name="Peng Z."/>
            <person name="Zheng S."/>
            <person name="Shao F."/>
            <person name="Tao W."/>
        </authorList>
    </citation>
    <scope>NUCLEOTIDE SEQUENCE</scope>
    <source>
        <strain evidence="2">Chongqing</strain>
    </source>
</reference>
<keyword evidence="3" id="KW-1185">Reference proteome</keyword>
<proteinExistence type="predicted"/>
<name>A0AAD5ACY5_SILAS</name>
<sequence length="203" mass="23247">MWRSVKVHGLDSSATGVHLNTHKPTPTSTYRGSILAFCFVLSANLCVLSAFPLHQCKMKEMLKHLGHDIKKLNTSLKVDHIHYNPANIHQPVINTSMSIAKQNKSATCGLVYMEKALGLIRDHQRNLIDDKDVEILFEEMITRLHRDIIPCASHNLAKCDNPHHPVFPSSHFKAKQWTRNFLEASVKFLHQIIHLLERSKRHE</sequence>
<feature type="transmembrane region" description="Helical" evidence="1">
    <location>
        <begin position="34"/>
        <end position="53"/>
    </location>
</feature>
<dbReference type="Proteomes" id="UP001205998">
    <property type="component" value="Unassembled WGS sequence"/>
</dbReference>
<organism evidence="2 3">
    <name type="scientific">Silurus asotus</name>
    <name type="common">Amur catfish</name>
    <name type="synonym">Parasilurus asotus</name>
    <dbReference type="NCBI Taxonomy" id="30991"/>
    <lineage>
        <taxon>Eukaryota</taxon>
        <taxon>Metazoa</taxon>
        <taxon>Chordata</taxon>
        <taxon>Craniata</taxon>
        <taxon>Vertebrata</taxon>
        <taxon>Euteleostomi</taxon>
        <taxon>Actinopterygii</taxon>
        <taxon>Neopterygii</taxon>
        <taxon>Teleostei</taxon>
        <taxon>Ostariophysi</taxon>
        <taxon>Siluriformes</taxon>
        <taxon>Siluridae</taxon>
        <taxon>Silurus</taxon>
    </lineage>
</organism>
<comment type="caution">
    <text evidence="2">The sequence shown here is derived from an EMBL/GenBank/DDBJ whole genome shotgun (WGS) entry which is preliminary data.</text>
</comment>
<keyword evidence="1" id="KW-0812">Transmembrane</keyword>
<evidence type="ECO:0000313" key="3">
    <source>
        <dbReference type="Proteomes" id="UP001205998"/>
    </source>
</evidence>
<evidence type="ECO:0000256" key="1">
    <source>
        <dbReference type="SAM" id="Phobius"/>
    </source>
</evidence>
<gene>
    <name evidence="2" type="ORF">C0J50_11687</name>
</gene>
<keyword evidence="1" id="KW-0472">Membrane</keyword>
<evidence type="ECO:0000313" key="2">
    <source>
        <dbReference type="EMBL" id="KAI5613327.1"/>
    </source>
</evidence>
<dbReference type="EMBL" id="MU563244">
    <property type="protein sequence ID" value="KAI5613327.1"/>
    <property type="molecule type" value="Genomic_DNA"/>
</dbReference>
<dbReference type="AlphaFoldDB" id="A0AAD5ACY5"/>
<keyword evidence="1" id="KW-1133">Transmembrane helix</keyword>
<protein>
    <submittedName>
        <fullName evidence="2">Uncharacterized protein</fullName>
    </submittedName>
</protein>